<keyword evidence="3" id="KW-1185">Reference proteome</keyword>
<reference evidence="2 3" key="1">
    <citation type="journal article" date="2019" name="Sci. Rep.">
        <title>Orb-weaving spider Araneus ventricosus genome elucidates the spidroin gene catalogue.</title>
        <authorList>
            <person name="Kono N."/>
            <person name="Nakamura H."/>
            <person name="Ohtoshi R."/>
            <person name="Moran D.A.P."/>
            <person name="Shinohara A."/>
            <person name="Yoshida Y."/>
            <person name="Fujiwara M."/>
            <person name="Mori M."/>
            <person name="Tomita M."/>
            <person name="Arakawa K."/>
        </authorList>
    </citation>
    <scope>NUCLEOTIDE SEQUENCE [LARGE SCALE GENOMIC DNA]</scope>
</reference>
<comment type="caution">
    <text evidence="2">The sequence shown here is derived from an EMBL/GenBank/DDBJ whole genome shotgun (WGS) entry which is preliminary data.</text>
</comment>
<dbReference type="AlphaFoldDB" id="A0A4Y2DL05"/>
<evidence type="ECO:0000313" key="2">
    <source>
        <dbReference type="EMBL" id="GBM17473.1"/>
    </source>
</evidence>
<name>A0A4Y2DL05_ARAVE</name>
<accession>A0A4Y2DL05</accession>
<protein>
    <recommendedName>
        <fullName evidence="4">TIL domain-containing protein</fullName>
    </recommendedName>
</protein>
<sequence length="81" mass="9130">MKFVILLCCVAVVACMDARDFSIDESFLRNFGYDTACSGNKTLTEYSMCAKRCDQLDPPMDCPDTIVHNCTRPDDTFMLKS</sequence>
<proteinExistence type="predicted"/>
<gene>
    <name evidence="2" type="ORF">AVEN_193767_1</name>
</gene>
<dbReference type="EMBL" id="BGPR01000389">
    <property type="protein sequence ID" value="GBM17473.1"/>
    <property type="molecule type" value="Genomic_DNA"/>
</dbReference>
<feature type="chain" id="PRO_5021197543" description="TIL domain-containing protein" evidence="1">
    <location>
        <begin position="19"/>
        <end position="81"/>
    </location>
</feature>
<dbReference type="PROSITE" id="PS51257">
    <property type="entry name" value="PROKAR_LIPOPROTEIN"/>
    <property type="match status" value="1"/>
</dbReference>
<feature type="signal peptide" evidence="1">
    <location>
        <begin position="1"/>
        <end position="18"/>
    </location>
</feature>
<organism evidence="2 3">
    <name type="scientific">Araneus ventricosus</name>
    <name type="common">Orbweaver spider</name>
    <name type="synonym">Epeira ventricosa</name>
    <dbReference type="NCBI Taxonomy" id="182803"/>
    <lineage>
        <taxon>Eukaryota</taxon>
        <taxon>Metazoa</taxon>
        <taxon>Ecdysozoa</taxon>
        <taxon>Arthropoda</taxon>
        <taxon>Chelicerata</taxon>
        <taxon>Arachnida</taxon>
        <taxon>Araneae</taxon>
        <taxon>Araneomorphae</taxon>
        <taxon>Entelegynae</taxon>
        <taxon>Araneoidea</taxon>
        <taxon>Araneidae</taxon>
        <taxon>Araneus</taxon>
    </lineage>
</organism>
<evidence type="ECO:0000256" key="1">
    <source>
        <dbReference type="SAM" id="SignalP"/>
    </source>
</evidence>
<evidence type="ECO:0000313" key="3">
    <source>
        <dbReference type="Proteomes" id="UP000499080"/>
    </source>
</evidence>
<evidence type="ECO:0008006" key="4">
    <source>
        <dbReference type="Google" id="ProtNLM"/>
    </source>
</evidence>
<keyword evidence="1" id="KW-0732">Signal</keyword>
<dbReference type="Proteomes" id="UP000499080">
    <property type="component" value="Unassembled WGS sequence"/>
</dbReference>